<dbReference type="Proteomes" id="UP000623467">
    <property type="component" value="Unassembled WGS sequence"/>
</dbReference>
<dbReference type="InterPro" id="IPR036770">
    <property type="entry name" value="Ankyrin_rpt-contain_sf"/>
</dbReference>
<evidence type="ECO:0000313" key="2">
    <source>
        <dbReference type="Proteomes" id="UP000623467"/>
    </source>
</evidence>
<comment type="caution">
    <text evidence="1">The sequence shown here is derived from an EMBL/GenBank/DDBJ whole genome shotgun (WGS) entry which is preliminary data.</text>
</comment>
<dbReference type="Pfam" id="PF12796">
    <property type="entry name" value="Ank_2"/>
    <property type="match status" value="1"/>
</dbReference>
<sequence>MSETGTKPDPTSLSPAAIEFAHRMFDAARTGNSELLLAAVDAGLPVNILDTKGKTLVFSTTLVWSETARSWSSASLTPTAAGHLDLTKKLLERGGDPNLLNGLGQSIIAGAVFKGHDDVVRALAEKGADSRLGKPTAIQIAHMFKRTQLMDLLGATDADVGPEVPTPVPQASSA</sequence>
<organism evidence="1 2">
    <name type="scientific">Mycena sanguinolenta</name>
    <dbReference type="NCBI Taxonomy" id="230812"/>
    <lineage>
        <taxon>Eukaryota</taxon>
        <taxon>Fungi</taxon>
        <taxon>Dikarya</taxon>
        <taxon>Basidiomycota</taxon>
        <taxon>Agaricomycotina</taxon>
        <taxon>Agaricomycetes</taxon>
        <taxon>Agaricomycetidae</taxon>
        <taxon>Agaricales</taxon>
        <taxon>Marasmiineae</taxon>
        <taxon>Mycenaceae</taxon>
        <taxon>Mycena</taxon>
    </lineage>
</organism>
<name>A0A8H7D3I1_9AGAR</name>
<proteinExistence type="predicted"/>
<evidence type="ECO:0000313" key="1">
    <source>
        <dbReference type="EMBL" id="KAF7357403.1"/>
    </source>
</evidence>
<dbReference type="AlphaFoldDB" id="A0A8H7D3I1"/>
<gene>
    <name evidence="1" type="ORF">MSAN_01336300</name>
</gene>
<accession>A0A8H7D3I1</accession>
<dbReference type="Gene3D" id="1.25.40.20">
    <property type="entry name" value="Ankyrin repeat-containing domain"/>
    <property type="match status" value="1"/>
</dbReference>
<dbReference type="SUPFAM" id="SSF48403">
    <property type="entry name" value="Ankyrin repeat"/>
    <property type="match status" value="1"/>
</dbReference>
<dbReference type="InterPro" id="IPR002110">
    <property type="entry name" value="Ankyrin_rpt"/>
</dbReference>
<reference evidence="1" key="1">
    <citation type="submission" date="2020-05" db="EMBL/GenBank/DDBJ databases">
        <title>Mycena genomes resolve the evolution of fungal bioluminescence.</title>
        <authorList>
            <person name="Tsai I.J."/>
        </authorList>
    </citation>
    <scope>NUCLEOTIDE SEQUENCE</scope>
    <source>
        <strain evidence="1">160909Yilan</strain>
    </source>
</reference>
<protein>
    <submittedName>
        <fullName evidence="1">Ankyrin</fullName>
    </submittedName>
</protein>
<keyword evidence="2" id="KW-1185">Reference proteome</keyword>
<dbReference type="OrthoDB" id="366390at2759"/>
<dbReference type="EMBL" id="JACAZH010000010">
    <property type="protein sequence ID" value="KAF7357403.1"/>
    <property type="molecule type" value="Genomic_DNA"/>
</dbReference>